<dbReference type="OrthoDB" id="2333966at2759"/>
<name>A0A397TP82_9GLOM</name>
<dbReference type="AlphaFoldDB" id="A0A397TP82"/>
<keyword evidence="2" id="KW-1185">Reference proteome</keyword>
<sequence length="93" mass="10997">MSTLFEYIDLEEFNELLKYNPFETDNEEIIQDDNESKVTLFTRDTSIKDIRYSLVPIEYSATSEKGIAYVYHVKNWADPKSVFYNDPDDPENK</sequence>
<organism evidence="1 2">
    <name type="scientific">Glomus cerebriforme</name>
    <dbReference type="NCBI Taxonomy" id="658196"/>
    <lineage>
        <taxon>Eukaryota</taxon>
        <taxon>Fungi</taxon>
        <taxon>Fungi incertae sedis</taxon>
        <taxon>Mucoromycota</taxon>
        <taxon>Glomeromycotina</taxon>
        <taxon>Glomeromycetes</taxon>
        <taxon>Glomerales</taxon>
        <taxon>Glomeraceae</taxon>
        <taxon>Glomus</taxon>
    </lineage>
</organism>
<protein>
    <submittedName>
        <fullName evidence="1">Uncharacterized protein</fullName>
    </submittedName>
</protein>
<comment type="caution">
    <text evidence="1">The sequence shown here is derived from an EMBL/GenBank/DDBJ whole genome shotgun (WGS) entry which is preliminary data.</text>
</comment>
<proteinExistence type="predicted"/>
<accession>A0A397TP82</accession>
<reference evidence="1 2" key="1">
    <citation type="submission" date="2018-06" db="EMBL/GenBank/DDBJ databases">
        <title>Comparative genomics reveals the genomic features of Rhizophagus irregularis, R. cerebriforme, R. diaphanum and Gigaspora rosea, and their symbiotic lifestyle signature.</title>
        <authorList>
            <person name="Morin E."/>
            <person name="San Clemente H."/>
            <person name="Chen E.C.H."/>
            <person name="De La Providencia I."/>
            <person name="Hainaut M."/>
            <person name="Kuo A."/>
            <person name="Kohler A."/>
            <person name="Murat C."/>
            <person name="Tang N."/>
            <person name="Roy S."/>
            <person name="Loubradou J."/>
            <person name="Henrissat B."/>
            <person name="Grigoriev I.V."/>
            <person name="Corradi N."/>
            <person name="Roux C."/>
            <person name="Martin F.M."/>
        </authorList>
    </citation>
    <scope>NUCLEOTIDE SEQUENCE [LARGE SCALE GENOMIC DNA]</scope>
    <source>
        <strain evidence="1 2">DAOM 227022</strain>
    </source>
</reference>
<dbReference type="Proteomes" id="UP000265703">
    <property type="component" value="Unassembled WGS sequence"/>
</dbReference>
<evidence type="ECO:0000313" key="2">
    <source>
        <dbReference type="Proteomes" id="UP000265703"/>
    </source>
</evidence>
<gene>
    <name evidence="1" type="ORF">C1645_814894</name>
</gene>
<dbReference type="EMBL" id="QKYT01000038">
    <property type="protein sequence ID" value="RIA96851.1"/>
    <property type="molecule type" value="Genomic_DNA"/>
</dbReference>
<evidence type="ECO:0000313" key="1">
    <source>
        <dbReference type="EMBL" id="RIA96851.1"/>
    </source>
</evidence>